<dbReference type="Proteomes" id="UP000069205">
    <property type="component" value="Chromosome"/>
</dbReference>
<dbReference type="Gene3D" id="1.10.287.130">
    <property type="match status" value="1"/>
</dbReference>
<dbReference type="SUPFAM" id="SSF55874">
    <property type="entry name" value="ATPase domain of HSP90 chaperone/DNA topoisomerase II/histidine kinase"/>
    <property type="match status" value="1"/>
</dbReference>
<evidence type="ECO:0000256" key="5">
    <source>
        <dbReference type="ARBA" id="ARBA00022741"/>
    </source>
</evidence>
<evidence type="ECO:0000256" key="2">
    <source>
        <dbReference type="ARBA" id="ARBA00012438"/>
    </source>
</evidence>
<accession>A0A0K2GAB1</accession>
<dbReference type="InterPro" id="IPR004358">
    <property type="entry name" value="Sig_transdc_His_kin-like_C"/>
</dbReference>
<dbReference type="STRING" id="42253.NITMOv2_1387"/>
<dbReference type="SUPFAM" id="SSF55781">
    <property type="entry name" value="GAF domain-like"/>
    <property type="match status" value="1"/>
</dbReference>
<protein>
    <recommendedName>
        <fullName evidence="2">histidine kinase</fullName>
        <ecNumber evidence="2">2.7.13.3</ecNumber>
    </recommendedName>
</protein>
<dbReference type="InterPro" id="IPR029016">
    <property type="entry name" value="GAF-like_dom_sf"/>
</dbReference>
<dbReference type="PANTHER" id="PTHR43065">
    <property type="entry name" value="SENSOR HISTIDINE KINASE"/>
    <property type="match status" value="1"/>
</dbReference>
<keyword evidence="3" id="KW-0597">Phosphoprotein</keyword>
<evidence type="ECO:0000256" key="4">
    <source>
        <dbReference type="ARBA" id="ARBA00022679"/>
    </source>
</evidence>
<dbReference type="InterPro" id="IPR036097">
    <property type="entry name" value="HisK_dim/P_sf"/>
</dbReference>
<sequence length="747" mass="83035">MTTMTAEDYAINVHAIPMFLMGIVTLGLGLLVFRSNPQSAAHRHFLALCASIALWLDATSLGLCATKPDTALAWFRLDNVGVMFISVAFYAFSAEFLRLHRPRSIWWGYGLATLLALAVLLRDDFVAGVHHYWWGYFPRWGPASVPFFLVFVAYMAAAFTDYVRTYSGVTTPIKRQQIKFVLIAFVIAYLGSVDFLPAFGYELYPFGYVPIFLLTVVVTVAILRYHLLDAALFVSMSATYLPLIPFTLVLVLLAHGLSHLSAAALASVLVGATVAFTALYVTFQPWLQSALNKALFPSRYDAYNTLTRFSHAMVMNLDLVNLQHEIIRTLQTVMRIEKLSLFLFEKELGRYVLKASHGVDEAQVNTVQLTSHEAFAGFLLSCNRPVVKEELQHESLGQQEGLSSTLLETLTEMDSEVCLPLVNKTRLIGFVNLGHKPSLEFYSHDELKLLRSLADSAAIALDNAMLYEDWKRSQLLIRRADRLRSLETIAGGFAHEVRNPLTSIKTFIQLAPSRREDPEFMDSFSAVVADDLARIERLIEEILDYARYMKPKFSLESLNDIVASCLHFIEVKANTLGVSIDKHLAEDLAPIMVDRQQIKQVLMNLILNAMDAMKAKGGRLTVATRSLTRLDGTRWVQIEVSDTGCGIAPEDLPHIFDPFFTTKHESAEHAGTGLGLSIVHQIIQEHAGTVEARSTVGKGTTFTLALPDRTTVDQQPTPPLSSTSPGKLVFFPGIPPQLRGQTGTYGP</sequence>
<gene>
    <name evidence="12" type="ORF">NITMOv2_1387</name>
</gene>
<feature type="domain" description="Histidine kinase" evidence="11">
    <location>
        <begin position="492"/>
        <end position="710"/>
    </location>
</feature>
<evidence type="ECO:0000256" key="6">
    <source>
        <dbReference type="ARBA" id="ARBA00022777"/>
    </source>
</evidence>
<dbReference type="PATRIC" id="fig|42253.5.peg.1358"/>
<evidence type="ECO:0000256" key="8">
    <source>
        <dbReference type="ARBA" id="ARBA00023012"/>
    </source>
</evidence>
<dbReference type="PRINTS" id="PR00344">
    <property type="entry name" value="BCTRLSENSOR"/>
</dbReference>
<keyword evidence="13" id="KW-1185">Reference proteome</keyword>
<feature type="transmembrane region" description="Helical" evidence="10">
    <location>
        <begin position="104"/>
        <end position="121"/>
    </location>
</feature>
<proteinExistence type="predicted"/>
<feature type="transmembrane region" description="Helical" evidence="10">
    <location>
        <begin position="230"/>
        <end position="254"/>
    </location>
</feature>
<keyword evidence="5" id="KW-0547">Nucleotide-binding</keyword>
<reference evidence="12 13" key="1">
    <citation type="journal article" date="2015" name="Proc. Natl. Acad. Sci. U.S.A.">
        <title>Expanded metabolic versatility of ubiquitous nitrite-oxidizing bacteria from the genus Nitrospira.</title>
        <authorList>
            <person name="Koch H."/>
            <person name="Lucker S."/>
            <person name="Albertsen M."/>
            <person name="Kitzinger K."/>
            <person name="Herbold C."/>
            <person name="Spieck E."/>
            <person name="Nielsen P.H."/>
            <person name="Wagner M."/>
            <person name="Daims H."/>
        </authorList>
    </citation>
    <scope>NUCLEOTIDE SEQUENCE [LARGE SCALE GENOMIC DNA]</scope>
    <source>
        <strain evidence="12 13">NSP M-1</strain>
    </source>
</reference>
<dbReference type="Pfam" id="PF16927">
    <property type="entry name" value="HisKA_7TM"/>
    <property type="match status" value="1"/>
</dbReference>
<dbReference type="SMART" id="SM00065">
    <property type="entry name" value="GAF"/>
    <property type="match status" value="1"/>
</dbReference>
<feature type="transmembrane region" description="Helical" evidence="10">
    <location>
        <begin position="180"/>
        <end position="199"/>
    </location>
</feature>
<dbReference type="InterPro" id="IPR003018">
    <property type="entry name" value="GAF"/>
</dbReference>
<name>A0A0K2GAB1_NITMO</name>
<evidence type="ECO:0000313" key="13">
    <source>
        <dbReference type="Proteomes" id="UP000069205"/>
    </source>
</evidence>
<feature type="transmembrane region" description="Helical" evidence="10">
    <location>
        <begin position="12"/>
        <end position="33"/>
    </location>
</feature>
<evidence type="ECO:0000259" key="11">
    <source>
        <dbReference type="PROSITE" id="PS50109"/>
    </source>
</evidence>
<dbReference type="SUPFAM" id="SSF47384">
    <property type="entry name" value="Homodimeric domain of signal transducing histidine kinase"/>
    <property type="match status" value="1"/>
</dbReference>
<keyword evidence="7" id="KW-0067">ATP-binding</keyword>
<feature type="transmembrane region" description="Helical" evidence="10">
    <location>
        <begin position="205"/>
        <end position="223"/>
    </location>
</feature>
<keyword evidence="10" id="KW-1133">Transmembrane helix</keyword>
<dbReference type="OrthoDB" id="9784397at2"/>
<dbReference type="GO" id="GO:0000155">
    <property type="term" value="F:phosphorelay sensor kinase activity"/>
    <property type="evidence" value="ECO:0007669"/>
    <property type="project" value="InterPro"/>
</dbReference>
<dbReference type="Gene3D" id="3.30.450.40">
    <property type="match status" value="1"/>
</dbReference>
<dbReference type="InterPro" id="IPR003594">
    <property type="entry name" value="HATPase_dom"/>
</dbReference>
<dbReference type="InterPro" id="IPR031621">
    <property type="entry name" value="HisKA_7TM"/>
</dbReference>
<evidence type="ECO:0000256" key="3">
    <source>
        <dbReference type="ARBA" id="ARBA00022553"/>
    </source>
</evidence>
<dbReference type="Pfam" id="PF01590">
    <property type="entry name" value="GAF"/>
    <property type="match status" value="1"/>
</dbReference>
<comment type="catalytic activity">
    <reaction evidence="1">
        <text>ATP + protein L-histidine = ADP + protein N-phospho-L-histidine.</text>
        <dbReference type="EC" id="2.7.13.3"/>
    </reaction>
</comment>
<dbReference type="EC" id="2.7.13.3" evidence="2"/>
<dbReference type="KEGG" id="nmv:NITMOv2_1387"/>
<dbReference type="InterPro" id="IPR003661">
    <property type="entry name" value="HisK_dim/P_dom"/>
</dbReference>
<dbReference type="InterPro" id="IPR005467">
    <property type="entry name" value="His_kinase_dom"/>
</dbReference>
<dbReference type="GO" id="GO:0005524">
    <property type="term" value="F:ATP binding"/>
    <property type="evidence" value="ECO:0007669"/>
    <property type="project" value="UniProtKB-KW"/>
</dbReference>
<evidence type="ECO:0000313" key="12">
    <source>
        <dbReference type="EMBL" id="ALA57814.1"/>
    </source>
</evidence>
<keyword evidence="10" id="KW-0472">Membrane</keyword>
<dbReference type="AlphaFoldDB" id="A0A0K2GAB1"/>
<dbReference type="CDD" id="cd00082">
    <property type="entry name" value="HisKA"/>
    <property type="match status" value="1"/>
</dbReference>
<keyword evidence="8" id="KW-0902">Two-component regulatory system</keyword>
<feature type="transmembrane region" description="Helical" evidence="10">
    <location>
        <begin position="141"/>
        <end position="159"/>
    </location>
</feature>
<evidence type="ECO:0000256" key="9">
    <source>
        <dbReference type="SAM" id="MobiDB-lite"/>
    </source>
</evidence>
<dbReference type="PROSITE" id="PS50109">
    <property type="entry name" value="HIS_KIN"/>
    <property type="match status" value="1"/>
</dbReference>
<dbReference type="SMART" id="SM00387">
    <property type="entry name" value="HATPase_c"/>
    <property type="match status" value="1"/>
</dbReference>
<dbReference type="EMBL" id="CP011801">
    <property type="protein sequence ID" value="ALA57814.1"/>
    <property type="molecule type" value="Genomic_DNA"/>
</dbReference>
<dbReference type="Gene3D" id="3.30.565.10">
    <property type="entry name" value="Histidine kinase-like ATPase, C-terminal domain"/>
    <property type="match status" value="1"/>
</dbReference>
<feature type="transmembrane region" description="Helical" evidence="10">
    <location>
        <begin position="260"/>
        <end position="283"/>
    </location>
</feature>
<keyword evidence="10" id="KW-0812">Transmembrane</keyword>
<feature type="transmembrane region" description="Helical" evidence="10">
    <location>
        <begin position="45"/>
        <end position="65"/>
    </location>
</feature>
<dbReference type="Pfam" id="PF00512">
    <property type="entry name" value="HisKA"/>
    <property type="match status" value="1"/>
</dbReference>
<keyword evidence="6 12" id="KW-0418">Kinase</keyword>
<dbReference type="PANTHER" id="PTHR43065:SF10">
    <property type="entry name" value="PEROXIDE STRESS-ACTIVATED HISTIDINE KINASE MAK3"/>
    <property type="match status" value="1"/>
</dbReference>
<feature type="region of interest" description="Disordered" evidence="9">
    <location>
        <begin position="708"/>
        <end position="747"/>
    </location>
</feature>
<evidence type="ECO:0000256" key="10">
    <source>
        <dbReference type="SAM" id="Phobius"/>
    </source>
</evidence>
<feature type="transmembrane region" description="Helical" evidence="10">
    <location>
        <begin position="71"/>
        <end position="92"/>
    </location>
</feature>
<dbReference type="SMART" id="SM00388">
    <property type="entry name" value="HisKA"/>
    <property type="match status" value="1"/>
</dbReference>
<dbReference type="Pfam" id="PF02518">
    <property type="entry name" value="HATPase_c"/>
    <property type="match status" value="1"/>
</dbReference>
<dbReference type="InterPro" id="IPR036890">
    <property type="entry name" value="HATPase_C_sf"/>
</dbReference>
<organism evidence="12 13">
    <name type="scientific">Nitrospira moscoviensis</name>
    <dbReference type="NCBI Taxonomy" id="42253"/>
    <lineage>
        <taxon>Bacteria</taxon>
        <taxon>Pseudomonadati</taxon>
        <taxon>Nitrospirota</taxon>
        <taxon>Nitrospiria</taxon>
        <taxon>Nitrospirales</taxon>
        <taxon>Nitrospiraceae</taxon>
        <taxon>Nitrospira</taxon>
    </lineage>
</organism>
<evidence type="ECO:0000256" key="1">
    <source>
        <dbReference type="ARBA" id="ARBA00000085"/>
    </source>
</evidence>
<evidence type="ECO:0000256" key="7">
    <source>
        <dbReference type="ARBA" id="ARBA00022840"/>
    </source>
</evidence>
<keyword evidence="4 12" id="KW-0808">Transferase</keyword>